<dbReference type="GO" id="GO:0005886">
    <property type="term" value="C:plasma membrane"/>
    <property type="evidence" value="ECO:0007669"/>
    <property type="project" value="UniProtKB-SubCell"/>
</dbReference>
<evidence type="ECO:0000259" key="7">
    <source>
        <dbReference type="Pfam" id="PF26354"/>
    </source>
</evidence>
<feature type="transmembrane region" description="Helical" evidence="6">
    <location>
        <begin position="130"/>
        <end position="152"/>
    </location>
</feature>
<evidence type="ECO:0000256" key="4">
    <source>
        <dbReference type="ARBA" id="ARBA00022989"/>
    </source>
</evidence>
<organism evidence="8 9">
    <name type="scientific">Ensifer adhaerens</name>
    <name type="common">Sinorhizobium morelense</name>
    <dbReference type="NCBI Taxonomy" id="106592"/>
    <lineage>
        <taxon>Bacteria</taxon>
        <taxon>Pseudomonadati</taxon>
        <taxon>Pseudomonadota</taxon>
        <taxon>Alphaproteobacteria</taxon>
        <taxon>Hyphomicrobiales</taxon>
        <taxon>Rhizobiaceae</taxon>
        <taxon>Sinorhizobium/Ensifer group</taxon>
        <taxon>Ensifer</taxon>
    </lineage>
</organism>
<dbReference type="Pfam" id="PF26354">
    <property type="entry name" value="DMF_alpha"/>
    <property type="match status" value="1"/>
</dbReference>
<gene>
    <name evidence="8" type="ORF">NE863_27620</name>
</gene>
<dbReference type="CDD" id="cd06581">
    <property type="entry name" value="TM_PBP1_LivM_like"/>
    <property type="match status" value="1"/>
</dbReference>
<dbReference type="InterPro" id="IPR058713">
    <property type="entry name" value="DMF_alpha_dom"/>
</dbReference>
<comment type="subcellular location">
    <subcellularLocation>
        <location evidence="1">Cell membrane</location>
        <topology evidence="1">Multi-pass membrane protein</topology>
    </subcellularLocation>
</comment>
<dbReference type="AlphaFoldDB" id="A0A9Q9DDR3"/>
<feature type="transmembrane region" description="Helical" evidence="6">
    <location>
        <begin position="106"/>
        <end position="124"/>
    </location>
</feature>
<feature type="transmembrane region" description="Helical" evidence="6">
    <location>
        <begin position="386"/>
        <end position="404"/>
    </location>
</feature>
<dbReference type="EMBL" id="CP098809">
    <property type="protein sequence ID" value="USJ27685.1"/>
    <property type="molecule type" value="Genomic_DNA"/>
</dbReference>
<dbReference type="GO" id="GO:0015658">
    <property type="term" value="F:branched-chain amino acid transmembrane transporter activity"/>
    <property type="evidence" value="ECO:0007669"/>
    <property type="project" value="InterPro"/>
</dbReference>
<feature type="domain" description="N,N-dimethylformamidase alpha subunit" evidence="7">
    <location>
        <begin position="447"/>
        <end position="550"/>
    </location>
</feature>
<dbReference type="Proteomes" id="UP001055460">
    <property type="component" value="Plasmid pB"/>
</dbReference>
<keyword evidence="8" id="KW-0614">Plasmid</keyword>
<feature type="transmembrane region" description="Helical" evidence="6">
    <location>
        <begin position="260"/>
        <end position="279"/>
    </location>
</feature>
<evidence type="ECO:0000256" key="3">
    <source>
        <dbReference type="ARBA" id="ARBA00022692"/>
    </source>
</evidence>
<reference evidence="8" key="1">
    <citation type="submission" date="2022-06" db="EMBL/GenBank/DDBJ databases">
        <title>Physiological and biochemical characterization and genomic elucidation of a strain of the genus Ensifer adhaerens M8 that combines arsenic oxidation and chromium reduction.</title>
        <authorList>
            <person name="Li X."/>
            <person name="Yu c."/>
        </authorList>
    </citation>
    <scope>NUCLEOTIDE SEQUENCE</scope>
    <source>
        <strain evidence="8">M8</strain>
        <plasmid evidence="8">pB</plasmid>
    </source>
</reference>
<dbReference type="PANTHER" id="PTHR30482:SF1">
    <property type="entry name" value="BRANCHED-CHAIN AMINO ACID TRANSPORT PERMEASE PROTEIN LIVM-RELATED"/>
    <property type="match status" value="1"/>
</dbReference>
<feature type="transmembrane region" description="Helical" evidence="6">
    <location>
        <begin position="210"/>
        <end position="228"/>
    </location>
</feature>
<evidence type="ECO:0000256" key="6">
    <source>
        <dbReference type="SAM" id="Phobius"/>
    </source>
</evidence>
<keyword evidence="3 6" id="KW-0812">Transmembrane</keyword>
<dbReference type="PANTHER" id="PTHR30482">
    <property type="entry name" value="HIGH-AFFINITY BRANCHED-CHAIN AMINO ACID TRANSPORT SYSTEM PERMEASE"/>
    <property type="match status" value="1"/>
</dbReference>
<evidence type="ECO:0000256" key="1">
    <source>
        <dbReference type="ARBA" id="ARBA00004651"/>
    </source>
</evidence>
<keyword evidence="4 6" id="KW-1133">Transmembrane helix</keyword>
<sequence length="552" mass="62721">MSNTFERKPLQWINPLSVWGTAEGLEQVPSVTTPNPRDTWNANKAYKVKTYNVGRLKWHVVWPNHGQKVWARWRWWPTRRNVLGIHGLYNRKTLKAEKKIDDRRPIYWLMCLLLIAIAPFLFPAGMENTLLSAGAIFCIFAAINVCWTLVVGTASIFSLATYAVVGVSAFITTWLSMRYGLPWYSLPMVGSVMGLLMGWLIAFPALRLDGFYYALLTLGLNELCRVFFTTSKAFGSASGGLYGADSYIPDSLSPIAQSLFGYYGAFALLLAALFLFRFINGKRLGRILRMAPEKREAFAQACGVDYRSARVKIFLITSAALGFIGGFYVAQYRGVAFSIFSFDTVLLGLAMLTIGGIGKAEGAILGTLVVTFLDKVLIGIGPLRYFLIGLLMLGVVLFLNRGYFGIKKQFNAWRDKKRGEWRSMRSEKGGEALPEEATEVDDKDELFFRRFDKMQRDHLKKMICPEIIEEHRLRPLGQHSEALERVLYYFRRAPMEDKYALHHIAATDRYKIIAFSGERGVSPRVVEDKEYELIDDAYHAIFMRRIHDLMES</sequence>
<name>A0A9Q9DDR3_ENSAD</name>
<proteinExistence type="predicted"/>
<geneLocation type="plasmid" evidence="8 9">
    <name>pB</name>
</geneLocation>
<dbReference type="InterPro" id="IPR043428">
    <property type="entry name" value="LivM-like"/>
</dbReference>
<dbReference type="RefSeq" id="WP_252161240.1">
    <property type="nucleotide sequence ID" value="NZ_CP098809.1"/>
</dbReference>
<feature type="transmembrane region" description="Helical" evidence="6">
    <location>
        <begin position="159"/>
        <end position="177"/>
    </location>
</feature>
<keyword evidence="2" id="KW-1003">Cell membrane</keyword>
<evidence type="ECO:0000256" key="5">
    <source>
        <dbReference type="ARBA" id="ARBA00023136"/>
    </source>
</evidence>
<dbReference type="InterPro" id="IPR001851">
    <property type="entry name" value="ABC_transp_permease"/>
</dbReference>
<accession>A0A9Q9DDR3</accession>
<evidence type="ECO:0000256" key="2">
    <source>
        <dbReference type="ARBA" id="ARBA00022475"/>
    </source>
</evidence>
<feature type="transmembrane region" description="Helical" evidence="6">
    <location>
        <begin position="183"/>
        <end position="203"/>
    </location>
</feature>
<dbReference type="Pfam" id="PF02653">
    <property type="entry name" value="BPD_transp_2"/>
    <property type="match status" value="1"/>
</dbReference>
<protein>
    <submittedName>
        <fullName evidence="8">Branched-chain amino acid ABC transporter permease</fullName>
    </submittedName>
</protein>
<evidence type="ECO:0000313" key="8">
    <source>
        <dbReference type="EMBL" id="USJ27685.1"/>
    </source>
</evidence>
<keyword evidence="5 6" id="KW-0472">Membrane</keyword>
<feature type="transmembrane region" description="Helical" evidence="6">
    <location>
        <begin position="313"/>
        <end position="330"/>
    </location>
</feature>
<evidence type="ECO:0000313" key="9">
    <source>
        <dbReference type="Proteomes" id="UP001055460"/>
    </source>
</evidence>